<evidence type="ECO:0000313" key="1">
    <source>
        <dbReference type="EMBL" id="GGM81937.1"/>
    </source>
</evidence>
<accession>A0ABQ2HJ68</accession>
<gene>
    <name evidence="1" type="ORF">GCM10010967_12120</name>
</gene>
<protein>
    <recommendedName>
        <fullName evidence="3">Phage portal protein</fullName>
    </recommendedName>
</protein>
<reference evidence="2" key="1">
    <citation type="journal article" date="2019" name="Int. J. Syst. Evol. Microbiol.">
        <title>The Global Catalogue of Microorganisms (GCM) 10K type strain sequencing project: providing services to taxonomists for standard genome sequencing and annotation.</title>
        <authorList>
            <consortium name="The Broad Institute Genomics Platform"/>
            <consortium name="The Broad Institute Genome Sequencing Center for Infectious Disease"/>
            <person name="Wu L."/>
            <person name="Ma J."/>
        </authorList>
    </citation>
    <scope>NUCLEOTIDE SEQUENCE [LARGE SCALE GENOMIC DNA]</scope>
    <source>
        <strain evidence="2">CGMCC 1.6375</strain>
    </source>
</reference>
<organism evidence="1 2">
    <name type="scientific">Dyadobacter beijingensis</name>
    <dbReference type="NCBI Taxonomy" id="365489"/>
    <lineage>
        <taxon>Bacteria</taxon>
        <taxon>Pseudomonadati</taxon>
        <taxon>Bacteroidota</taxon>
        <taxon>Cytophagia</taxon>
        <taxon>Cytophagales</taxon>
        <taxon>Spirosomataceae</taxon>
        <taxon>Dyadobacter</taxon>
    </lineage>
</organism>
<comment type="caution">
    <text evidence="1">The sequence shown here is derived from an EMBL/GenBank/DDBJ whole genome shotgun (WGS) entry which is preliminary data.</text>
</comment>
<evidence type="ECO:0008006" key="3">
    <source>
        <dbReference type="Google" id="ProtNLM"/>
    </source>
</evidence>
<proteinExistence type="predicted"/>
<keyword evidence="2" id="KW-1185">Reference proteome</keyword>
<dbReference type="EMBL" id="BMLI01000001">
    <property type="protein sequence ID" value="GGM81937.1"/>
    <property type="molecule type" value="Genomic_DNA"/>
</dbReference>
<dbReference type="Proteomes" id="UP000632339">
    <property type="component" value="Unassembled WGS sequence"/>
</dbReference>
<name>A0ABQ2HJ68_9BACT</name>
<dbReference type="RefSeq" id="WP_157504661.1">
    <property type="nucleotide sequence ID" value="NZ_BMLI01000001.1"/>
</dbReference>
<evidence type="ECO:0000313" key="2">
    <source>
        <dbReference type="Proteomes" id="UP000632339"/>
    </source>
</evidence>
<sequence length="435" mass="48786">MLQLGSNLYLMNQGTSSASLLQMTGGPSYGGGAGIDTSFGGSYWPQLDLLDHVRWGFGDNQPNLMRKLITRNTMVRPLLESLRDMIYGSGVGFFKRSVDAKGQPQLVPYTDALLDEWSEATELQDYFISAINQRVDTANVFTRWEFDPRDNWFKLSVSDSFSTRIGAMAGRSGEYHVNPYFGHFPSFISSDTDRIKAFNRLDWEYNKARTVTISHAKENIAGQPHYAFASWWCAQDAIELANLIMAFHKNGILNGYNIKYLIRMPQDYFDSQGGRSVEAKDTKKRWGDFSDNLSKWLAGTDNVNKSMLIKYLRGTDGKMLDNVDVVPLKNEMSDDAYDKVWQTAHQSIANSVGILPTLAGVNPGKGNDSGSQIRVMADFQSEYRTPIHRYLTLKPINQHLKFMGYKDVVAAVKGVQLTTLDVDPNGKQASLNTGQ</sequence>